<protein>
    <recommendedName>
        <fullName evidence="6">Epoxide hydrolase</fullName>
    </recommendedName>
</protein>
<accession>A0A8H3CLY7</accession>
<evidence type="ECO:0000256" key="1">
    <source>
        <dbReference type="ARBA" id="ARBA00010088"/>
    </source>
</evidence>
<gene>
    <name evidence="3" type="ORF">RDB_LOCUS107961</name>
    <name evidence="4" type="ORF">RDB_LOCUS139559</name>
</gene>
<reference evidence="3" key="1">
    <citation type="submission" date="2021-01" db="EMBL/GenBank/DDBJ databases">
        <authorList>
            <person name="Kaushik A."/>
        </authorList>
    </citation>
    <scope>NUCLEOTIDE SEQUENCE</scope>
    <source>
        <strain evidence="4">AG4-R118</strain>
        <strain evidence="3">AG4-RS23</strain>
    </source>
</reference>
<comment type="caution">
    <text evidence="3">The sequence shown here is derived from an EMBL/GenBank/DDBJ whole genome shotgun (WGS) entry which is preliminary data.</text>
</comment>
<dbReference type="GO" id="GO:0097176">
    <property type="term" value="P:epoxide metabolic process"/>
    <property type="evidence" value="ECO:0007669"/>
    <property type="project" value="TreeGrafter"/>
</dbReference>
<evidence type="ECO:0000313" key="4">
    <source>
        <dbReference type="EMBL" id="CAE6490857.1"/>
    </source>
</evidence>
<evidence type="ECO:0000313" key="5">
    <source>
        <dbReference type="Proteomes" id="UP000663861"/>
    </source>
</evidence>
<comment type="similarity">
    <text evidence="1">Belongs to the peptidase S33 family.</text>
</comment>
<dbReference type="EMBL" id="CAJMWY010002397">
    <property type="protein sequence ID" value="CAE6488391.1"/>
    <property type="molecule type" value="Genomic_DNA"/>
</dbReference>
<dbReference type="InterPro" id="IPR029058">
    <property type="entry name" value="AB_hydrolase_fold"/>
</dbReference>
<evidence type="ECO:0008006" key="6">
    <source>
        <dbReference type="Google" id="ProtNLM"/>
    </source>
</evidence>
<dbReference type="PANTHER" id="PTHR21661">
    <property type="entry name" value="EPOXIDE HYDROLASE 1-RELATED"/>
    <property type="match status" value="1"/>
</dbReference>
<dbReference type="SUPFAM" id="SSF53474">
    <property type="entry name" value="alpha/beta-Hydrolases"/>
    <property type="match status" value="1"/>
</dbReference>
<dbReference type="EMBL" id="CAJMWX010001473">
    <property type="protein sequence ID" value="CAE6490857.1"/>
    <property type="molecule type" value="Genomic_DNA"/>
</dbReference>
<dbReference type="Gene3D" id="3.40.50.1820">
    <property type="entry name" value="alpha/beta hydrolase"/>
    <property type="match status" value="1"/>
</dbReference>
<dbReference type="PANTHER" id="PTHR21661:SF35">
    <property type="entry name" value="EPOXIDE HYDROLASE"/>
    <property type="match status" value="1"/>
</dbReference>
<dbReference type="Proteomes" id="UP000663861">
    <property type="component" value="Unassembled WGS sequence"/>
</dbReference>
<organism evidence="3 5">
    <name type="scientific">Rhizoctonia solani</name>
    <dbReference type="NCBI Taxonomy" id="456999"/>
    <lineage>
        <taxon>Eukaryota</taxon>
        <taxon>Fungi</taxon>
        <taxon>Dikarya</taxon>
        <taxon>Basidiomycota</taxon>
        <taxon>Agaricomycotina</taxon>
        <taxon>Agaricomycetes</taxon>
        <taxon>Cantharellales</taxon>
        <taxon>Ceratobasidiaceae</taxon>
        <taxon>Rhizoctonia</taxon>
    </lineage>
</organism>
<dbReference type="Proteomes" id="UP000663888">
    <property type="component" value="Unassembled WGS sequence"/>
</dbReference>
<keyword evidence="2" id="KW-0378">Hydrolase</keyword>
<evidence type="ECO:0000256" key="2">
    <source>
        <dbReference type="ARBA" id="ARBA00022801"/>
    </source>
</evidence>
<proteinExistence type="inferred from homology"/>
<dbReference type="GO" id="GO:0004301">
    <property type="term" value="F:epoxide hydrolase activity"/>
    <property type="evidence" value="ECO:0007669"/>
    <property type="project" value="TreeGrafter"/>
</dbReference>
<name>A0A8H3CLY7_9AGAM</name>
<sequence length="98" mass="11583">MTSVSLYYLTRTFETSVNTYYQNPNEFSPFMRHATNDIPMGFASYRYEAQYYPQFYVAKVGNLVYYSDHERGGHFSALDNPPAYLEDVRNMMGRWYAP</sequence>
<evidence type="ECO:0000313" key="3">
    <source>
        <dbReference type="EMBL" id="CAE6488391.1"/>
    </source>
</evidence>
<dbReference type="OrthoDB" id="10251809at2759"/>
<dbReference type="AlphaFoldDB" id="A0A8H3CLY7"/>